<feature type="region of interest" description="Disordered" evidence="2">
    <location>
        <begin position="15"/>
        <end position="34"/>
    </location>
</feature>
<reference evidence="5" key="1">
    <citation type="journal article" date="2019" name="Int. J. Syst. Evol. Microbiol.">
        <title>The Global Catalogue of Microorganisms (GCM) 10K type strain sequencing project: providing services to taxonomists for standard genome sequencing and annotation.</title>
        <authorList>
            <consortium name="The Broad Institute Genomics Platform"/>
            <consortium name="The Broad Institute Genome Sequencing Center for Infectious Disease"/>
            <person name="Wu L."/>
            <person name="Ma J."/>
        </authorList>
    </citation>
    <scope>NUCLEOTIDE SEQUENCE [LARGE SCALE GENOMIC DNA]</scope>
    <source>
        <strain evidence="5">JCM 9933</strain>
    </source>
</reference>
<evidence type="ECO:0000256" key="1">
    <source>
        <dbReference type="ARBA" id="ARBA00022801"/>
    </source>
</evidence>
<organism evidence="4 5">
    <name type="scientific">Craurococcus roseus</name>
    <dbReference type="NCBI Taxonomy" id="77585"/>
    <lineage>
        <taxon>Bacteria</taxon>
        <taxon>Pseudomonadati</taxon>
        <taxon>Pseudomonadota</taxon>
        <taxon>Alphaproteobacteria</taxon>
        <taxon>Acetobacterales</taxon>
        <taxon>Acetobacteraceae</taxon>
        <taxon>Craurococcus</taxon>
    </lineage>
</organism>
<keyword evidence="1 4" id="KW-0378">Hydrolase</keyword>
<dbReference type="EMBL" id="BAAAFZ010000052">
    <property type="protein sequence ID" value="GAA0591826.1"/>
    <property type="molecule type" value="Genomic_DNA"/>
</dbReference>
<dbReference type="PRINTS" id="PR00111">
    <property type="entry name" value="ABHYDROLASE"/>
</dbReference>
<gene>
    <name evidence="4" type="ORF">GCM10009416_32800</name>
</gene>
<proteinExistence type="predicted"/>
<dbReference type="SUPFAM" id="SSF53474">
    <property type="entry name" value="alpha/beta-Hydrolases"/>
    <property type="match status" value="1"/>
</dbReference>
<dbReference type="Proteomes" id="UP001501588">
    <property type="component" value="Unassembled WGS sequence"/>
</dbReference>
<evidence type="ECO:0000313" key="4">
    <source>
        <dbReference type="EMBL" id="GAA0591826.1"/>
    </source>
</evidence>
<comment type="caution">
    <text evidence="4">The sequence shown here is derived from an EMBL/GenBank/DDBJ whole genome shotgun (WGS) entry which is preliminary data.</text>
</comment>
<dbReference type="Gene3D" id="3.40.50.1820">
    <property type="entry name" value="alpha/beta hydrolase"/>
    <property type="match status" value="1"/>
</dbReference>
<dbReference type="PANTHER" id="PTHR43798">
    <property type="entry name" value="MONOACYLGLYCEROL LIPASE"/>
    <property type="match status" value="1"/>
</dbReference>
<evidence type="ECO:0000256" key="2">
    <source>
        <dbReference type="SAM" id="MobiDB-lite"/>
    </source>
</evidence>
<dbReference type="GO" id="GO:0016787">
    <property type="term" value="F:hydrolase activity"/>
    <property type="evidence" value="ECO:0007669"/>
    <property type="project" value="UniProtKB-KW"/>
</dbReference>
<dbReference type="PANTHER" id="PTHR43798:SF31">
    <property type="entry name" value="AB HYDROLASE SUPERFAMILY PROTEIN YCLE"/>
    <property type="match status" value="1"/>
</dbReference>
<name>A0ABP3QPV0_9PROT</name>
<dbReference type="Pfam" id="PF12697">
    <property type="entry name" value="Abhydrolase_6"/>
    <property type="match status" value="1"/>
</dbReference>
<dbReference type="InterPro" id="IPR029058">
    <property type="entry name" value="AB_hydrolase_fold"/>
</dbReference>
<feature type="domain" description="AB hydrolase-1" evidence="3">
    <location>
        <begin position="55"/>
        <end position="291"/>
    </location>
</feature>
<protein>
    <submittedName>
        <fullName evidence="4">Alpha/beta hydrolase</fullName>
    </submittedName>
</protein>
<evidence type="ECO:0000313" key="5">
    <source>
        <dbReference type="Proteomes" id="UP001501588"/>
    </source>
</evidence>
<dbReference type="InterPro" id="IPR050266">
    <property type="entry name" value="AB_hydrolase_sf"/>
</dbReference>
<evidence type="ECO:0000259" key="3">
    <source>
        <dbReference type="Pfam" id="PF12697"/>
    </source>
</evidence>
<accession>A0ABP3QPV0</accession>
<keyword evidence="5" id="KW-1185">Reference proteome</keyword>
<sequence>MGSVALGSAALLGVKPARAQPAPPADAPPRQHRVRAPDGVEVAAYEHGNPQGPAILFVHGYMQAALSWDRQTRDPGLAREFRMVAYDIRGHGMSGKPEGDAFYKPGKAWADEVGAVIDALGLRRPVLVGWSYGGRIMGDYIAEHGAGSLSAMNWVGATSSAADPSRFGRGGRHNGPNGGASADPATAIRATVAFLRDCFEVQPSASDFETMLAFNMMVPRHVRLALQGRPMDIDAKLRALSLPTLVTHGDQDKLVLASMGRHTAATVPGARLSVYENIGHAPFWEDAPRFNRELAALARSAAR</sequence>
<dbReference type="InterPro" id="IPR000073">
    <property type="entry name" value="AB_hydrolase_1"/>
</dbReference>